<gene>
    <name evidence="1" type="ORF">PCON_01374</name>
</gene>
<dbReference type="Proteomes" id="UP000018144">
    <property type="component" value="Unassembled WGS sequence"/>
</dbReference>
<reference evidence="1 2" key="1">
    <citation type="journal article" date="2013" name="PLoS Genet.">
        <title>The genome and development-dependent transcriptomes of Pyronema confluens: a window into fungal evolution.</title>
        <authorList>
            <person name="Traeger S."/>
            <person name="Altegoer F."/>
            <person name="Freitag M."/>
            <person name="Gabaldon T."/>
            <person name="Kempken F."/>
            <person name="Kumar A."/>
            <person name="Marcet-Houben M."/>
            <person name="Poggeler S."/>
            <person name="Stajich J.E."/>
            <person name="Nowrousian M."/>
        </authorList>
    </citation>
    <scope>NUCLEOTIDE SEQUENCE [LARGE SCALE GENOMIC DNA]</scope>
    <source>
        <strain evidence="2">CBS 100304</strain>
        <tissue evidence="1">Vegetative mycelium</tissue>
    </source>
</reference>
<dbReference type="EMBL" id="HF936132">
    <property type="protein sequence ID" value="CCX33532.1"/>
    <property type="molecule type" value="Genomic_DNA"/>
</dbReference>
<name>U4LPM4_PYROM</name>
<organism evidence="1 2">
    <name type="scientific">Pyronema omphalodes (strain CBS 100304)</name>
    <name type="common">Pyronema confluens</name>
    <dbReference type="NCBI Taxonomy" id="1076935"/>
    <lineage>
        <taxon>Eukaryota</taxon>
        <taxon>Fungi</taxon>
        <taxon>Dikarya</taxon>
        <taxon>Ascomycota</taxon>
        <taxon>Pezizomycotina</taxon>
        <taxon>Pezizomycetes</taxon>
        <taxon>Pezizales</taxon>
        <taxon>Pyronemataceae</taxon>
        <taxon>Pyronema</taxon>
    </lineage>
</organism>
<evidence type="ECO:0000313" key="1">
    <source>
        <dbReference type="EMBL" id="CCX33532.1"/>
    </source>
</evidence>
<sequence>MPADLQLQLLGAFPHSLIRSTRGVELSQSIKSAAIKMRSRMINDGFLTPLVPNLPSNTRWFASPTAGLPFFGSRNLALYIRFDNWNGGNTRLLSVDNADTLMD</sequence>
<proteinExistence type="predicted"/>
<accession>U4LPM4</accession>
<dbReference type="AlphaFoldDB" id="U4LPM4"/>
<evidence type="ECO:0000313" key="2">
    <source>
        <dbReference type="Proteomes" id="UP000018144"/>
    </source>
</evidence>
<protein>
    <submittedName>
        <fullName evidence="1">Uncharacterized protein</fullName>
    </submittedName>
</protein>
<keyword evidence="2" id="KW-1185">Reference proteome</keyword>